<dbReference type="GO" id="GO:0016020">
    <property type="term" value="C:membrane"/>
    <property type="evidence" value="ECO:0007669"/>
    <property type="project" value="UniProtKB-SubCell"/>
</dbReference>
<dbReference type="GO" id="GO:0005783">
    <property type="term" value="C:endoplasmic reticulum"/>
    <property type="evidence" value="ECO:0007669"/>
    <property type="project" value="TreeGrafter"/>
</dbReference>
<feature type="transmembrane region" description="Helical" evidence="5">
    <location>
        <begin position="410"/>
        <end position="431"/>
    </location>
</feature>
<keyword evidence="2 5" id="KW-0812">Transmembrane</keyword>
<organism evidence="6 7">
    <name type="scientific">Theileria orientalis</name>
    <dbReference type="NCBI Taxonomy" id="68886"/>
    <lineage>
        <taxon>Eukaryota</taxon>
        <taxon>Sar</taxon>
        <taxon>Alveolata</taxon>
        <taxon>Apicomplexa</taxon>
        <taxon>Aconoidasida</taxon>
        <taxon>Piroplasmida</taxon>
        <taxon>Theileriidae</taxon>
        <taxon>Theileria</taxon>
    </lineage>
</organism>
<keyword evidence="3 5" id="KW-1133">Transmembrane helix</keyword>
<feature type="transmembrane region" description="Helical" evidence="5">
    <location>
        <begin position="339"/>
        <end position="358"/>
    </location>
</feature>
<dbReference type="GO" id="GO:0072659">
    <property type="term" value="P:protein localization to plasma membrane"/>
    <property type="evidence" value="ECO:0007669"/>
    <property type="project" value="TreeGrafter"/>
</dbReference>
<evidence type="ECO:0000256" key="4">
    <source>
        <dbReference type="ARBA" id="ARBA00023136"/>
    </source>
</evidence>
<dbReference type="AlphaFoldDB" id="A0A976M5Y2"/>
<feature type="transmembrane region" description="Helical" evidence="5">
    <location>
        <begin position="314"/>
        <end position="332"/>
    </location>
</feature>
<comment type="subcellular location">
    <subcellularLocation>
        <location evidence="1">Membrane</location>
        <topology evidence="1">Multi-pass membrane protein</topology>
    </subcellularLocation>
</comment>
<dbReference type="GO" id="GO:0006506">
    <property type="term" value="P:GPI anchor biosynthetic process"/>
    <property type="evidence" value="ECO:0007669"/>
    <property type="project" value="InterPro"/>
</dbReference>
<protein>
    <recommendedName>
        <fullName evidence="8">GPI-anchored wall transfer protein 1</fullName>
    </recommendedName>
</protein>
<evidence type="ECO:0000256" key="1">
    <source>
        <dbReference type="ARBA" id="ARBA00004141"/>
    </source>
</evidence>
<feature type="transmembrane region" description="Helical" evidence="5">
    <location>
        <begin position="209"/>
        <end position="231"/>
    </location>
</feature>
<dbReference type="EMBL" id="CP056066">
    <property type="protein sequence ID" value="UKJ89116.2"/>
    <property type="molecule type" value="Genomic_DNA"/>
</dbReference>
<evidence type="ECO:0000256" key="2">
    <source>
        <dbReference type="ARBA" id="ARBA00022692"/>
    </source>
</evidence>
<accession>A0A976M5Y2</accession>
<dbReference type="InterPro" id="IPR009447">
    <property type="entry name" value="PIGW/GWT1"/>
</dbReference>
<dbReference type="PANTHER" id="PTHR20661">
    <property type="entry name" value="PHOSPHATIDYLINOSITOL-GLYCAN BIOSYNTHESIS CLASS W PROTEIN"/>
    <property type="match status" value="1"/>
</dbReference>
<feature type="transmembrane region" description="Helical" evidence="5">
    <location>
        <begin position="477"/>
        <end position="499"/>
    </location>
</feature>
<sequence>MNFFKLFLLNFCPINIFYPHFEERLPQIYYKSLIFIFEEAIEGDMVGYNKRFREIYEIPEDEEVFIYNYRSYMEYYNQELKKRDLSYAAIRKINKYGCIYKTKFPVYRGLGIFVGDGVMEHHYLYHTLIIIFVTNFSCLLSSFQLFKNKALQFIFTSLAILVPHLMVMYLSDAIYLALAIVLLFGLIIVRYISKKPWKNKDENPLENGFVYYVGFAKGVLIVAIVIVILGVDNINFNQFMRKTYYDGFSAMDIGAGFFVTQTGSSIALSRRKKNVWLIFKKNIIIMVIAIVRTVSIALLGYGVDEREYGVHWNFFYTLAITRIAVDLINTYCHEYVVKALPFVIVVVYELILILTGAIKKVPDLPRSNIIYANREGLLSIPNSISGSLFVLLITKIAVSYYKEGQKFRSFLTYMFCSLSFFFLANILYFSKLKSSRSLNNMRYLFYVMFLYNFALGSCVMFEILYPRYKENQVIDSVAKYPLLIYLIANVLTGFTNMIFKPYLYPLFYFVLILVAYSYTLFFCALIFRRFKFKNMSQWI</sequence>
<feature type="transmembrane region" description="Helical" evidence="5">
    <location>
        <begin position="123"/>
        <end position="143"/>
    </location>
</feature>
<evidence type="ECO:0000313" key="6">
    <source>
        <dbReference type="EMBL" id="UKJ89116.2"/>
    </source>
</evidence>
<feature type="transmembrane region" description="Helical" evidence="5">
    <location>
        <begin position="173"/>
        <end position="193"/>
    </location>
</feature>
<dbReference type="OrthoDB" id="361585at2759"/>
<dbReference type="GO" id="GO:0032216">
    <property type="term" value="F:glucosaminyl-phosphatidylinositol O-acyltransferase activity"/>
    <property type="evidence" value="ECO:0007669"/>
    <property type="project" value="TreeGrafter"/>
</dbReference>
<keyword evidence="4 5" id="KW-0472">Membrane</keyword>
<proteinExistence type="predicted"/>
<evidence type="ECO:0000256" key="5">
    <source>
        <dbReference type="SAM" id="Phobius"/>
    </source>
</evidence>
<evidence type="ECO:0008006" key="8">
    <source>
        <dbReference type="Google" id="ProtNLM"/>
    </source>
</evidence>
<name>A0A976M5Y2_THEOR</name>
<gene>
    <name evidence="6" type="ORF">MACJ_002362</name>
</gene>
<feature type="transmembrane region" description="Helical" evidence="5">
    <location>
        <begin position="505"/>
        <end position="527"/>
    </location>
</feature>
<feature type="transmembrane region" description="Helical" evidence="5">
    <location>
        <begin position="443"/>
        <end position="465"/>
    </location>
</feature>
<dbReference type="PANTHER" id="PTHR20661:SF0">
    <property type="entry name" value="PHOSPHATIDYLINOSITOL-GLYCAN BIOSYNTHESIS CLASS W PROTEIN"/>
    <property type="match status" value="1"/>
</dbReference>
<reference evidence="6" key="1">
    <citation type="submission" date="2022-07" db="EMBL/GenBank/DDBJ databases">
        <title>Evaluation of T. orientalis genome assembly methods using nanopore sequencing and analysis of variation between genomes.</title>
        <authorList>
            <person name="Yam J."/>
            <person name="Micallef M.L."/>
            <person name="Liu M."/>
            <person name="Djordjevic S.P."/>
            <person name="Bogema D.R."/>
            <person name="Jenkins C."/>
        </authorList>
    </citation>
    <scope>NUCLEOTIDE SEQUENCE</scope>
    <source>
        <strain evidence="6">Fish Creek</strain>
    </source>
</reference>
<evidence type="ECO:0000256" key="3">
    <source>
        <dbReference type="ARBA" id="ARBA00022989"/>
    </source>
</evidence>
<feature type="transmembrane region" description="Helical" evidence="5">
    <location>
        <begin position="378"/>
        <end position="398"/>
    </location>
</feature>
<feature type="transmembrane region" description="Helical" evidence="5">
    <location>
        <begin position="283"/>
        <end position="302"/>
    </location>
</feature>
<dbReference type="Pfam" id="PF06423">
    <property type="entry name" value="GWT1"/>
    <property type="match status" value="1"/>
</dbReference>
<dbReference type="Proteomes" id="UP000244803">
    <property type="component" value="Chromosome 3"/>
</dbReference>
<evidence type="ECO:0000313" key="7">
    <source>
        <dbReference type="Proteomes" id="UP000244803"/>
    </source>
</evidence>